<dbReference type="EMBL" id="JABWUV010000001">
    <property type="protein sequence ID" value="KAF6387496.1"/>
    <property type="molecule type" value="Genomic_DNA"/>
</dbReference>
<sequence length="126" mass="14461">MMRIINQLPSACSTLGIELATWASVLTRNRAMTSWFIGQHSTIEPCWLGYMYFYKTYLYLNISWETHLGTLTAELCFCLKNFFFIKTNLLSLAGVAQWLSVKLRTNMSLVHSQFGHIAWVEGVILS</sequence>
<dbReference type="AlphaFoldDB" id="A0A7J8AMP9"/>
<protein>
    <submittedName>
        <fullName evidence="1">Uncharacterized protein</fullName>
    </submittedName>
</protein>
<keyword evidence="2" id="KW-1185">Reference proteome</keyword>
<evidence type="ECO:0000313" key="2">
    <source>
        <dbReference type="Proteomes" id="UP000527355"/>
    </source>
</evidence>
<dbReference type="Proteomes" id="UP000527355">
    <property type="component" value="Unassembled WGS sequence"/>
</dbReference>
<reference evidence="1 2" key="1">
    <citation type="journal article" date="2020" name="Nature">
        <title>Six reference-quality genomes reveal evolution of bat adaptations.</title>
        <authorList>
            <person name="Jebb D."/>
            <person name="Huang Z."/>
            <person name="Pippel M."/>
            <person name="Hughes G.M."/>
            <person name="Lavrichenko K."/>
            <person name="Devanna P."/>
            <person name="Winkler S."/>
            <person name="Jermiin L.S."/>
            <person name="Skirmuntt E.C."/>
            <person name="Katzourakis A."/>
            <person name="Burkitt-Gray L."/>
            <person name="Ray D.A."/>
            <person name="Sullivan K.A.M."/>
            <person name="Roscito J.G."/>
            <person name="Kirilenko B.M."/>
            <person name="Davalos L.M."/>
            <person name="Corthals A.P."/>
            <person name="Power M.L."/>
            <person name="Jones G."/>
            <person name="Ransome R.D."/>
            <person name="Dechmann D.K.N."/>
            <person name="Locatelli A.G."/>
            <person name="Puechmaille S.J."/>
            <person name="Fedrigo O."/>
            <person name="Jarvis E.D."/>
            <person name="Hiller M."/>
            <person name="Vernes S.C."/>
            <person name="Myers E.W."/>
            <person name="Teeling E.C."/>
        </authorList>
    </citation>
    <scope>NUCLEOTIDE SEQUENCE [LARGE SCALE GENOMIC DNA]</scope>
    <source>
        <strain evidence="1">MMyoMyo1</strain>
        <tissue evidence="1">Flight muscle</tissue>
    </source>
</reference>
<accession>A0A7J8AMP9</accession>
<name>A0A7J8AMP9_MYOMY</name>
<comment type="caution">
    <text evidence="1">The sequence shown here is derived from an EMBL/GenBank/DDBJ whole genome shotgun (WGS) entry which is preliminary data.</text>
</comment>
<gene>
    <name evidence="1" type="ORF">mMyoMyo1_007992</name>
</gene>
<proteinExistence type="predicted"/>
<organism evidence="1 2">
    <name type="scientific">Myotis myotis</name>
    <name type="common">Greater mouse-eared bat</name>
    <name type="synonym">Vespertilio myotis</name>
    <dbReference type="NCBI Taxonomy" id="51298"/>
    <lineage>
        <taxon>Eukaryota</taxon>
        <taxon>Metazoa</taxon>
        <taxon>Chordata</taxon>
        <taxon>Craniata</taxon>
        <taxon>Vertebrata</taxon>
        <taxon>Euteleostomi</taxon>
        <taxon>Mammalia</taxon>
        <taxon>Eutheria</taxon>
        <taxon>Laurasiatheria</taxon>
        <taxon>Chiroptera</taxon>
        <taxon>Yangochiroptera</taxon>
        <taxon>Vespertilionidae</taxon>
        <taxon>Myotis</taxon>
    </lineage>
</organism>
<evidence type="ECO:0000313" key="1">
    <source>
        <dbReference type="EMBL" id="KAF6387496.1"/>
    </source>
</evidence>